<dbReference type="PATRIC" id="fig|1155096.3.peg.1155"/>
<dbReference type="KEGG" id="bcw:Q7M_1449"/>
<dbReference type="EMBL" id="CP003440">
    <property type="protein sequence ID" value="AFI31905.1"/>
    <property type="molecule type" value="Genomic_DNA"/>
</dbReference>
<dbReference type="HOGENOM" id="CLU_087525_0_0_12"/>
<evidence type="ECO:0000313" key="2">
    <source>
        <dbReference type="Proteomes" id="UP000005212"/>
    </source>
</evidence>
<proteinExistence type="predicted"/>
<evidence type="ECO:0000313" key="1">
    <source>
        <dbReference type="EMBL" id="AFI31905.1"/>
    </source>
</evidence>
<geneLocation type="plasmid" evidence="2">
    <name>unnamed14</name>
</geneLocation>
<accession>I0FEJ9</accession>
<protein>
    <submittedName>
        <fullName evidence="1">Uncharacterized protein</fullName>
    </submittedName>
</protein>
<dbReference type="Proteomes" id="UP000005212">
    <property type="component" value="Plasmid unnamed14"/>
</dbReference>
<reference evidence="1 2" key="1">
    <citation type="journal article" date="2012" name="J. Bacteriol.">
        <title>Complete Genome Sequence of Borrelia crocidurae.</title>
        <authorList>
            <person name="Elbir H."/>
            <person name="Gimenez G."/>
            <person name="Robert C."/>
            <person name="Bergstrom S."/>
            <person name="Cutler S."/>
            <person name="Raoult D."/>
            <person name="Drancourt M."/>
        </authorList>
    </citation>
    <scope>NUCLEOTIDE SEQUENCE [LARGE SCALE GENOMIC DNA]</scope>
    <source>
        <strain evidence="1 2">Achema</strain>
        <plasmid evidence="2">unnamed14</plasmid>
    </source>
</reference>
<dbReference type="AlphaFoldDB" id="I0FEJ9"/>
<dbReference type="RefSeq" id="WP_014683254.1">
    <property type="nucleotide sequence ID" value="NC_017781.1"/>
</dbReference>
<name>I0FEJ9_BORCA</name>
<gene>
    <name evidence="1" type="ordered locus">Q7M_1449</name>
</gene>
<keyword evidence="1" id="KW-0614">Plasmid</keyword>
<sequence>MTNIWIKVFFFSQSVGSYNGDIVSLAKKERLQDLVSCRVISKDEIQDGCCVFYTRRPQIDRVSHKMHLLDCRISVSHSSLMFGTENDNSIKADLEHGLMKTVYHWVIFGDSFRNIEGIATLSGRTKLTATSASSLTSGTMLYEKVVEAKHKSQKYKKILNGSYMVLLPHKFSPLLVDLYNEPHYITVRDALLKDHDISISVLKGLEHPVLYEVNPSIMFVPIMSEISFKRFGDMEYEYIQASMHTAGVVHLRPEEVVEITITS</sequence>
<reference evidence="2" key="2">
    <citation type="submission" date="2012-03" db="EMBL/GenBank/DDBJ databases">
        <title>Complete genome sequence of Borrelia crocidurae.</title>
        <authorList>
            <person name="Elbir H."/>
            <person name="Gimenez G."/>
            <person name="Robert C."/>
            <person name="Raoult D."/>
            <person name="Drancourt M."/>
        </authorList>
    </citation>
    <scope>NUCLEOTIDE SEQUENCE [LARGE SCALE GENOMIC DNA]</scope>
    <source>
        <strain evidence="2">Achema</strain>
        <plasmid evidence="2">unnamed14</plasmid>
    </source>
</reference>
<organism evidence="1 2">
    <name type="scientific">Borrelia crocidurae (strain Achema)</name>
    <dbReference type="NCBI Taxonomy" id="1155096"/>
    <lineage>
        <taxon>Bacteria</taxon>
        <taxon>Pseudomonadati</taxon>
        <taxon>Spirochaetota</taxon>
        <taxon>Spirochaetia</taxon>
        <taxon>Spirochaetales</taxon>
        <taxon>Borreliaceae</taxon>
        <taxon>Borrelia</taxon>
    </lineage>
</organism>